<gene>
    <name evidence="1" type="ORF">DLM75_09370</name>
</gene>
<organism evidence="1 2">
    <name type="scientific">Leptospira stimsonii</name>
    <dbReference type="NCBI Taxonomy" id="2202203"/>
    <lineage>
        <taxon>Bacteria</taxon>
        <taxon>Pseudomonadati</taxon>
        <taxon>Spirochaetota</taxon>
        <taxon>Spirochaetia</taxon>
        <taxon>Leptospirales</taxon>
        <taxon>Leptospiraceae</taxon>
        <taxon>Leptospira</taxon>
    </lineage>
</organism>
<sequence length="70" mass="8500">MHVYSGEIGSISNIFEFHFLKKKWRQINLPSNKFNSKLFLKSDFKSFQRKLRKNFLFGQSSFEFLERIFS</sequence>
<reference evidence="2" key="1">
    <citation type="submission" date="2018-05" db="EMBL/GenBank/DDBJ databases">
        <title>Leptospira yasudae sp. nov. and Leptospira stimsonii sp. nov., two pathogenic species of the genus Leptospira isolated from environmental sources.</title>
        <authorList>
            <person name="Casanovas-Massana A."/>
            <person name="Hamond C."/>
            <person name="Santos L.A."/>
            <person name="Hacker K.P."/>
            <person name="Balassiano I."/>
            <person name="Medeiros M.A."/>
            <person name="Reis M.G."/>
            <person name="Ko A.I."/>
            <person name="Wunder E.A."/>
        </authorList>
    </citation>
    <scope>NUCLEOTIDE SEQUENCE [LARGE SCALE GENOMIC DNA]</scope>
    <source>
        <strain evidence="2">Yale</strain>
    </source>
</reference>
<accession>A0A396Z588</accession>
<evidence type="ECO:0000313" key="1">
    <source>
        <dbReference type="EMBL" id="RHX90609.1"/>
    </source>
</evidence>
<name>A0A396Z588_9LEPT</name>
<dbReference type="Proteomes" id="UP000265798">
    <property type="component" value="Unassembled WGS sequence"/>
</dbReference>
<evidence type="ECO:0000313" key="2">
    <source>
        <dbReference type="Proteomes" id="UP000265798"/>
    </source>
</evidence>
<protein>
    <submittedName>
        <fullName evidence="1">Uncharacterized protein</fullName>
    </submittedName>
</protein>
<dbReference type="EMBL" id="QHCT01000002">
    <property type="protein sequence ID" value="RHX90609.1"/>
    <property type="molecule type" value="Genomic_DNA"/>
</dbReference>
<dbReference type="AlphaFoldDB" id="A0A396Z588"/>
<proteinExistence type="predicted"/>
<comment type="caution">
    <text evidence="1">The sequence shown here is derived from an EMBL/GenBank/DDBJ whole genome shotgun (WGS) entry which is preliminary data.</text>
</comment>